<reference evidence="2" key="1">
    <citation type="submission" date="2015-05" db="EMBL/GenBank/DDBJ databases">
        <title>Permanent draft genome of Rhodopirellula islandicus K833.</title>
        <authorList>
            <person name="Kizina J."/>
            <person name="Richter M."/>
            <person name="Glockner F.O."/>
            <person name="Harder J."/>
        </authorList>
    </citation>
    <scope>NUCLEOTIDE SEQUENCE [LARGE SCALE GENOMIC DNA]</scope>
    <source>
        <strain evidence="2">K833</strain>
    </source>
</reference>
<keyword evidence="3" id="KW-1185">Reference proteome</keyword>
<dbReference type="Proteomes" id="UP000036367">
    <property type="component" value="Unassembled WGS sequence"/>
</dbReference>
<dbReference type="AlphaFoldDB" id="A0A0J1BG61"/>
<evidence type="ECO:0000313" key="3">
    <source>
        <dbReference type="Proteomes" id="UP000036367"/>
    </source>
</evidence>
<evidence type="ECO:0000256" key="1">
    <source>
        <dbReference type="SAM" id="MobiDB-lite"/>
    </source>
</evidence>
<feature type="compositionally biased region" description="Basic and acidic residues" evidence="1">
    <location>
        <begin position="66"/>
        <end position="79"/>
    </location>
</feature>
<comment type="caution">
    <text evidence="2">The sequence shown here is derived from an EMBL/GenBank/DDBJ whole genome shotgun (WGS) entry which is preliminary data.</text>
</comment>
<dbReference type="EMBL" id="LECT01000017">
    <property type="protein sequence ID" value="KLU05523.1"/>
    <property type="molecule type" value="Genomic_DNA"/>
</dbReference>
<name>A0A0J1BG61_RHOIS</name>
<evidence type="ECO:0000313" key="2">
    <source>
        <dbReference type="EMBL" id="KLU05523.1"/>
    </source>
</evidence>
<protein>
    <submittedName>
        <fullName evidence="2">Uncharacterized protein</fullName>
    </submittedName>
</protein>
<gene>
    <name evidence="2" type="ORF">RISK_002155</name>
</gene>
<organism evidence="2 3">
    <name type="scientific">Rhodopirellula islandica</name>
    <dbReference type="NCBI Taxonomy" id="595434"/>
    <lineage>
        <taxon>Bacteria</taxon>
        <taxon>Pseudomonadati</taxon>
        <taxon>Planctomycetota</taxon>
        <taxon>Planctomycetia</taxon>
        <taxon>Pirellulales</taxon>
        <taxon>Pirellulaceae</taxon>
        <taxon>Rhodopirellula</taxon>
    </lineage>
</organism>
<accession>A0A0J1BG61</accession>
<sequence>MRSDASHGMDEVMTVHGSKLDDRIVLADSGLRWAKRQVSQCNGEVAVSVLPRHWATEEIEPTPTGRKRELVPIKSENWE</sequence>
<feature type="region of interest" description="Disordered" evidence="1">
    <location>
        <begin position="60"/>
        <end position="79"/>
    </location>
</feature>
<proteinExistence type="predicted"/>